<dbReference type="EMBL" id="CAWUFR010000041">
    <property type="protein sequence ID" value="CAK6959748.1"/>
    <property type="molecule type" value="Genomic_DNA"/>
</dbReference>
<evidence type="ECO:0000313" key="3">
    <source>
        <dbReference type="Proteomes" id="UP001314229"/>
    </source>
</evidence>
<dbReference type="AlphaFoldDB" id="A0AAV1NL01"/>
<evidence type="ECO:0000313" key="2">
    <source>
        <dbReference type="EMBL" id="CAK6959748.1"/>
    </source>
</evidence>
<accession>A0AAV1NL01</accession>
<evidence type="ECO:0000256" key="1">
    <source>
        <dbReference type="SAM" id="MobiDB-lite"/>
    </source>
</evidence>
<organism evidence="2 3">
    <name type="scientific">Scomber scombrus</name>
    <name type="common">Atlantic mackerel</name>
    <name type="synonym">Scomber vernalis</name>
    <dbReference type="NCBI Taxonomy" id="13677"/>
    <lineage>
        <taxon>Eukaryota</taxon>
        <taxon>Metazoa</taxon>
        <taxon>Chordata</taxon>
        <taxon>Craniata</taxon>
        <taxon>Vertebrata</taxon>
        <taxon>Euteleostomi</taxon>
        <taxon>Actinopterygii</taxon>
        <taxon>Neopterygii</taxon>
        <taxon>Teleostei</taxon>
        <taxon>Neoteleostei</taxon>
        <taxon>Acanthomorphata</taxon>
        <taxon>Pelagiaria</taxon>
        <taxon>Scombriformes</taxon>
        <taxon>Scombridae</taxon>
        <taxon>Scomber</taxon>
    </lineage>
</organism>
<name>A0AAV1NL01_SCOSC</name>
<proteinExistence type="predicted"/>
<reference evidence="2 3" key="1">
    <citation type="submission" date="2024-01" db="EMBL/GenBank/DDBJ databases">
        <authorList>
            <person name="Alioto T."/>
            <person name="Alioto T."/>
            <person name="Gomez Garrido J."/>
        </authorList>
    </citation>
    <scope>NUCLEOTIDE SEQUENCE [LARGE SCALE GENOMIC DNA]</scope>
</reference>
<comment type="caution">
    <text evidence="2">The sequence shown here is derived from an EMBL/GenBank/DDBJ whole genome shotgun (WGS) entry which is preliminary data.</text>
</comment>
<keyword evidence="3" id="KW-1185">Reference proteome</keyword>
<sequence length="122" mass="13337">MDKIQNNEASGPDTVKPKTTWATQALVLSSQIMPGPSTNCGELAGVRLEVWTEGFIERRDGGRKRGTRQGQGDGRSLGAEQLPISQLPPLNTRITEETGTEISVVFSVHYQLFFTFLSLSCP</sequence>
<dbReference type="Proteomes" id="UP001314229">
    <property type="component" value="Unassembled WGS sequence"/>
</dbReference>
<protein>
    <submittedName>
        <fullName evidence="2">Uncharacterized protein</fullName>
    </submittedName>
</protein>
<gene>
    <name evidence="2" type="ORF">FSCOSCO3_A002002</name>
</gene>
<feature type="region of interest" description="Disordered" evidence="1">
    <location>
        <begin position="58"/>
        <end position="81"/>
    </location>
</feature>